<proteinExistence type="predicted"/>
<name>A0A0G4F7V2_VITBC</name>
<sequence>MLVTTTLSPAGLSGGMTAGVAPSPASITGGMLHPLAPASDAPPPANEQQPEMGGEERGREGLMKFLSLPHKRRRKGDGEGGEGVANNVYIGEGSGVNGEGAGPFIEVVVRYTGGMGLKPYFRATREILSQEFPEAYVTKEIISAKSTRDEGLFEILIDGYSIYQKKKKKKAVYLEMETLKQMIERAKRRRRPSSVVASRRRLVNLNDDDWHEQ</sequence>
<dbReference type="Gene3D" id="3.40.30.10">
    <property type="entry name" value="Glutaredoxin"/>
    <property type="match status" value="1"/>
</dbReference>
<dbReference type="VEuPathDB" id="CryptoDB:Vbra_14583"/>
<evidence type="ECO:0000313" key="2">
    <source>
        <dbReference type="EMBL" id="CEM08067.1"/>
    </source>
</evidence>
<evidence type="ECO:0000313" key="3">
    <source>
        <dbReference type="Proteomes" id="UP000041254"/>
    </source>
</evidence>
<keyword evidence="3" id="KW-1185">Reference proteome</keyword>
<dbReference type="Proteomes" id="UP000041254">
    <property type="component" value="Unassembled WGS sequence"/>
</dbReference>
<dbReference type="InParanoid" id="A0A0G4F7V2"/>
<dbReference type="EMBL" id="CDMY01000383">
    <property type="protein sequence ID" value="CEM08067.1"/>
    <property type="molecule type" value="Genomic_DNA"/>
</dbReference>
<gene>
    <name evidence="2" type="ORF">Vbra_14583</name>
</gene>
<protein>
    <submittedName>
        <fullName evidence="2">Uncharacterized protein</fullName>
    </submittedName>
</protein>
<evidence type="ECO:0000256" key="1">
    <source>
        <dbReference type="SAM" id="MobiDB-lite"/>
    </source>
</evidence>
<dbReference type="AlphaFoldDB" id="A0A0G4F7V2"/>
<reference evidence="2 3" key="1">
    <citation type="submission" date="2014-11" db="EMBL/GenBank/DDBJ databases">
        <authorList>
            <person name="Zhu J."/>
            <person name="Qi W."/>
            <person name="Song R."/>
        </authorList>
    </citation>
    <scope>NUCLEOTIDE SEQUENCE [LARGE SCALE GENOMIC DNA]</scope>
</reference>
<accession>A0A0G4F7V2</accession>
<organism evidence="2 3">
    <name type="scientific">Vitrella brassicaformis (strain CCMP3155)</name>
    <dbReference type="NCBI Taxonomy" id="1169540"/>
    <lineage>
        <taxon>Eukaryota</taxon>
        <taxon>Sar</taxon>
        <taxon>Alveolata</taxon>
        <taxon>Colpodellida</taxon>
        <taxon>Vitrellaceae</taxon>
        <taxon>Vitrella</taxon>
    </lineage>
</organism>
<feature type="region of interest" description="Disordered" evidence="1">
    <location>
        <begin position="27"/>
        <end position="59"/>
    </location>
</feature>